<comment type="similarity">
    <text evidence="2">Belongs to the mitochondrion-specific ribosomal protein mL50 family.</text>
</comment>
<dbReference type="AlphaFoldDB" id="A0A4U0V576"/>
<reference evidence="7 8" key="1">
    <citation type="submission" date="2017-03" db="EMBL/GenBank/DDBJ databases">
        <title>Genomes of endolithic fungi from Antarctica.</title>
        <authorList>
            <person name="Coleine C."/>
            <person name="Masonjones S."/>
            <person name="Stajich J.E."/>
        </authorList>
    </citation>
    <scope>NUCLEOTIDE SEQUENCE [LARGE SCALE GENOMIC DNA]</scope>
    <source>
        <strain evidence="7 8">CCFEE 5311</strain>
    </source>
</reference>
<evidence type="ECO:0000313" key="8">
    <source>
        <dbReference type="Proteomes" id="UP000310066"/>
    </source>
</evidence>
<keyword evidence="5" id="KW-0687">Ribonucleoprotein</keyword>
<dbReference type="InterPro" id="IPR018305">
    <property type="entry name" value="Ribosomal_m50"/>
</dbReference>
<organism evidence="7 8">
    <name type="scientific">Friedmanniomyces endolithicus</name>
    <dbReference type="NCBI Taxonomy" id="329885"/>
    <lineage>
        <taxon>Eukaryota</taxon>
        <taxon>Fungi</taxon>
        <taxon>Dikarya</taxon>
        <taxon>Ascomycota</taxon>
        <taxon>Pezizomycotina</taxon>
        <taxon>Dothideomycetes</taxon>
        <taxon>Dothideomycetidae</taxon>
        <taxon>Mycosphaerellales</taxon>
        <taxon>Teratosphaeriaceae</taxon>
        <taxon>Friedmanniomyces</taxon>
    </lineage>
</organism>
<evidence type="ECO:0000256" key="2">
    <source>
        <dbReference type="ARBA" id="ARBA00008860"/>
    </source>
</evidence>
<evidence type="ECO:0000256" key="3">
    <source>
        <dbReference type="ARBA" id="ARBA00022980"/>
    </source>
</evidence>
<name>A0A4U0V576_9PEZI</name>
<dbReference type="Proteomes" id="UP000310066">
    <property type="component" value="Unassembled WGS sequence"/>
</dbReference>
<dbReference type="EMBL" id="NAJP01000017">
    <property type="protein sequence ID" value="TKA43890.1"/>
    <property type="molecule type" value="Genomic_DNA"/>
</dbReference>
<keyword evidence="4" id="KW-0496">Mitochondrion</keyword>
<evidence type="ECO:0000313" key="7">
    <source>
        <dbReference type="EMBL" id="TKA43890.1"/>
    </source>
</evidence>
<proteinExistence type="inferred from homology"/>
<evidence type="ECO:0000256" key="6">
    <source>
        <dbReference type="ARBA" id="ARBA00035183"/>
    </source>
</evidence>
<comment type="subcellular location">
    <subcellularLocation>
        <location evidence="1">Mitochondrion</location>
    </subcellularLocation>
</comment>
<dbReference type="OrthoDB" id="6220758at2759"/>
<keyword evidence="3" id="KW-0689">Ribosomal protein</keyword>
<dbReference type="GO" id="GO:0005840">
    <property type="term" value="C:ribosome"/>
    <property type="evidence" value="ECO:0007669"/>
    <property type="project" value="UniProtKB-KW"/>
</dbReference>
<evidence type="ECO:0000256" key="1">
    <source>
        <dbReference type="ARBA" id="ARBA00004173"/>
    </source>
</evidence>
<dbReference type="Pfam" id="PF10501">
    <property type="entry name" value="Ribosomal_L50"/>
    <property type="match status" value="1"/>
</dbReference>
<dbReference type="GO" id="GO:0005739">
    <property type="term" value="C:mitochondrion"/>
    <property type="evidence" value="ECO:0007669"/>
    <property type="project" value="UniProtKB-SubCell"/>
</dbReference>
<comment type="caution">
    <text evidence="7">The sequence shown here is derived from an EMBL/GenBank/DDBJ whole genome shotgun (WGS) entry which is preliminary data.</text>
</comment>
<sequence>MRTSRAAEQTLRAATLSRPPKYVCRACRAQAARQFHTSIRNHADIPFFQRLQQQLFGSKELQQAEKSREEKRLHQVEDLKQRGNVNQLEVKVAKNGQRYEVAAVVVPNETTDYVQEMHGKELERIGSEAWVKARADQGEQYAGFVPKYRWEFSNKQWQMLLHHVIVEILTLQKAGRVPGDVCLGRRPHANSWQKTRKAKLKASTTGRGVTVSYPFPVEEERVLIAIDSSSPAESTLLQQSLTAKIESTVFVAGIASDGPAPAWMKVSIKDSSVKMALVKRILQITGMRVPDYAISSSTMADLYNRLRRLEKPKKVAETPQLQRLKIDAPNVNVFPNRRSSIDKERDIGRWKVIEEELVRRNLPVTGARWAGVKATWL</sequence>
<accession>A0A4U0V576</accession>
<evidence type="ECO:0000256" key="5">
    <source>
        <dbReference type="ARBA" id="ARBA00023274"/>
    </source>
</evidence>
<dbReference type="STRING" id="329885.A0A4U0V576"/>
<protein>
    <recommendedName>
        <fullName evidence="6">Large ribosomal subunit protein mL50</fullName>
    </recommendedName>
</protein>
<dbReference type="GO" id="GO:1990904">
    <property type="term" value="C:ribonucleoprotein complex"/>
    <property type="evidence" value="ECO:0007669"/>
    <property type="project" value="UniProtKB-KW"/>
</dbReference>
<gene>
    <name evidence="7" type="ORF">B0A54_05651</name>
</gene>
<evidence type="ECO:0000256" key="4">
    <source>
        <dbReference type="ARBA" id="ARBA00023128"/>
    </source>
</evidence>